<organism evidence="2 3">
    <name type="scientific">Pontibacter populi</name>
    <dbReference type="NCBI Taxonomy" id="890055"/>
    <lineage>
        <taxon>Bacteria</taxon>
        <taxon>Pseudomonadati</taxon>
        <taxon>Bacteroidota</taxon>
        <taxon>Cytophagia</taxon>
        <taxon>Cytophagales</taxon>
        <taxon>Hymenobacteraceae</taxon>
        <taxon>Pontibacter</taxon>
    </lineage>
</organism>
<accession>A0ABS6X9B9</accession>
<evidence type="ECO:0000259" key="1">
    <source>
        <dbReference type="Pfam" id="PF00128"/>
    </source>
</evidence>
<dbReference type="Proteomes" id="UP000774935">
    <property type="component" value="Unassembled WGS sequence"/>
</dbReference>
<keyword evidence="3" id="KW-1185">Reference proteome</keyword>
<sequence>MYSLHWYYEHQPDLNISNPAVREELYRIMQFWLLMGVSGFRVDAAHILLQSFS</sequence>
<dbReference type="Pfam" id="PF00128">
    <property type="entry name" value="Alpha-amylase"/>
    <property type="match status" value="1"/>
</dbReference>
<protein>
    <recommendedName>
        <fullName evidence="1">Glycosyl hydrolase family 13 catalytic domain-containing protein</fullName>
    </recommendedName>
</protein>
<dbReference type="SUPFAM" id="SSF51445">
    <property type="entry name" value="(Trans)glycosidases"/>
    <property type="match status" value="1"/>
</dbReference>
<proteinExistence type="predicted"/>
<dbReference type="PANTHER" id="PTHR10357">
    <property type="entry name" value="ALPHA-AMYLASE FAMILY MEMBER"/>
    <property type="match status" value="1"/>
</dbReference>
<comment type="caution">
    <text evidence="2">The sequence shown here is derived from an EMBL/GenBank/DDBJ whole genome shotgun (WGS) entry which is preliminary data.</text>
</comment>
<dbReference type="InterPro" id="IPR006047">
    <property type="entry name" value="GH13_cat_dom"/>
</dbReference>
<dbReference type="Gene3D" id="3.20.20.80">
    <property type="entry name" value="Glycosidases"/>
    <property type="match status" value="1"/>
</dbReference>
<evidence type="ECO:0000313" key="3">
    <source>
        <dbReference type="Proteomes" id="UP000774935"/>
    </source>
</evidence>
<evidence type="ECO:0000313" key="2">
    <source>
        <dbReference type="EMBL" id="MBW3364602.1"/>
    </source>
</evidence>
<feature type="domain" description="Glycosyl hydrolase family 13 catalytic" evidence="1">
    <location>
        <begin position="2"/>
        <end position="48"/>
    </location>
</feature>
<name>A0ABS6X9B9_9BACT</name>
<gene>
    <name evidence="2" type="ORF">KYK27_06085</name>
</gene>
<reference evidence="2 3" key="1">
    <citation type="submission" date="2021-07" db="EMBL/GenBank/DDBJ databases">
        <authorList>
            <person name="Kim M.K."/>
        </authorList>
    </citation>
    <scope>NUCLEOTIDE SEQUENCE [LARGE SCALE GENOMIC DNA]</scope>
    <source>
        <strain evidence="2 3">HLY7-15</strain>
    </source>
</reference>
<dbReference type="InterPro" id="IPR045857">
    <property type="entry name" value="O16G_dom_2"/>
</dbReference>
<dbReference type="InterPro" id="IPR017853">
    <property type="entry name" value="GH"/>
</dbReference>
<dbReference type="EMBL" id="JAHWXQ010000001">
    <property type="protein sequence ID" value="MBW3364602.1"/>
    <property type="molecule type" value="Genomic_DNA"/>
</dbReference>
<dbReference type="Gene3D" id="3.90.400.10">
    <property type="entry name" value="Oligo-1,6-glucosidase, Domain 2"/>
    <property type="match status" value="1"/>
</dbReference>